<protein>
    <submittedName>
        <fullName evidence="1">Uncharacterized protein</fullName>
    </submittedName>
</protein>
<evidence type="ECO:0000313" key="2">
    <source>
        <dbReference type="Proteomes" id="UP000198384"/>
    </source>
</evidence>
<dbReference type="RefSeq" id="WP_089380389.1">
    <property type="nucleotide sequence ID" value="NZ_FZNT01000002.1"/>
</dbReference>
<dbReference type="EMBL" id="FZNT01000002">
    <property type="protein sequence ID" value="SNR38632.1"/>
    <property type="molecule type" value="Genomic_DNA"/>
</dbReference>
<dbReference type="OrthoDB" id="1119476at2"/>
<dbReference type="AlphaFoldDB" id="A0A238VWC1"/>
<accession>A0A238VWC1</accession>
<dbReference type="Proteomes" id="UP000198384">
    <property type="component" value="Unassembled WGS sequence"/>
</dbReference>
<evidence type="ECO:0000313" key="1">
    <source>
        <dbReference type="EMBL" id="SNR38632.1"/>
    </source>
</evidence>
<gene>
    <name evidence="1" type="ORF">SAMN06265371_102181</name>
</gene>
<name>A0A238VWC1_9FLAO</name>
<proteinExistence type="predicted"/>
<sequence length="147" mass="17125">MRKFRLLIVFFAVLGCKINECEDIACFTPPPNFAFELVDKTTGENLFTNETLKSSDIEVVNENNEKITFKFISENNINIIDLPEIGWNLDLHTYTITVEPTVEFHLELEMEEKHENCCTFFKVITFNISNYTYEQSSTTDIYSIKID</sequence>
<reference evidence="1 2" key="1">
    <citation type="submission" date="2017-06" db="EMBL/GenBank/DDBJ databases">
        <authorList>
            <person name="Kim H.J."/>
            <person name="Triplett B.A."/>
        </authorList>
    </citation>
    <scope>NUCLEOTIDE SEQUENCE [LARGE SCALE GENOMIC DNA]</scope>
    <source>
        <strain evidence="1 2">DSM 29150</strain>
    </source>
</reference>
<organism evidence="1 2">
    <name type="scientific">Lutibacter agarilyticus</name>
    <dbReference type="NCBI Taxonomy" id="1109740"/>
    <lineage>
        <taxon>Bacteria</taxon>
        <taxon>Pseudomonadati</taxon>
        <taxon>Bacteroidota</taxon>
        <taxon>Flavobacteriia</taxon>
        <taxon>Flavobacteriales</taxon>
        <taxon>Flavobacteriaceae</taxon>
        <taxon>Lutibacter</taxon>
    </lineage>
</organism>
<dbReference type="PROSITE" id="PS51257">
    <property type="entry name" value="PROKAR_LIPOPROTEIN"/>
    <property type="match status" value="1"/>
</dbReference>
<keyword evidence="2" id="KW-1185">Reference proteome</keyword>